<reference evidence="3 4" key="1">
    <citation type="submission" date="2019-08" db="EMBL/GenBank/DDBJ databases">
        <title>Aureimonas fodiniaquatilis sp. nov., isolated from a coal mine wastewater.</title>
        <authorList>
            <person name="Kim W."/>
        </authorList>
    </citation>
    <scope>NUCLEOTIDE SEQUENCE [LARGE SCALE GENOMIC DNA]</scope>
    <source>
        <strain evidence="3 4">CAU 1482</strain>
    </source>
</reference>
<comment type="caution">
    <text evidence="3">The sequence shown here is derived from an EMBL/GenBank/DDBJ whole genome shotgun (WGS) entry which is preliminary data.</text>
</comment>
<dbReference type="GO" id="GO:0008270">
    <property type="term" value="F:zinc ion binding"/>
    <property type="evidence" value="ECO:0007669"/>
    <property type="project" value="InterPro"/>
</dbReference>
<feature type="domain" description="HNH nuclease" evidence="2">
    <location>
        <begin position="35"/>
        <end position="93"/>
    </location>
</feature>
<evidence type="ECO:0000313" key="3">
    <source>
        <dbReference type="EMBL" id="KAA0970296.1"/>
    </source>
</evidence>
<name>A0A5B0DV19_9HYPH</name>
<proteinExistence type="predicted"/>
<accession>A0A5B0DV19</accession>
<dbReference type="EMBL" id="VTWH01000002">
    <property type="protein sequence ID" value="KAA0970296.1"/>
    <property type="molecule type" value="Genomic_DNA"/>
</dbReference>
<dbReference type="Pfam" id="PF01844">
    <property type="entry name" value="HNH"/>
    <property type="match status" value="1"/>
</dbReference>
<sequence length="130" mass="14859">MARKGQTSWHPMHTSGGRVMQVTYYPRWFRRKIKREHLWQVQAGRCFYCDCEMAKSQKKRKPNTATFDHIVPKSAGGKHEAGNILLACYECNSAKADMPASEFLKLRLGGGDAHQPQQHPRTMTSLEGRL</sequence>
<keyword evidence="3" id="KW-0378">Hydrolase</keyword>
<dbReference type="GO" id="GO:0003676">
    <property type="term" value="F:nucleic acid binding"/>
    <property type="evidence" value="ECO:0007669"/>
    <property type="project" value="InterPro"/>
</dbReference>
<keyword evidence="4" id="KW-1185">Reference proteome</keyword>
<keyword evidence="3" id="KW-0540">Nuclease</keyword>
<dbReference type="Gene3D" id="1.10.30.50">
    <property type="match status" value="1"/>
</dbReference>
<dbReference type="Proteomes" id="UP000324738">
    <property type="component" value="Unassembled WGS sequence"/>
</dbReference>
<dbReference type="GO" id="GO:0004519">
    <property type="term" value="F:endonuclease activity"/>
    <property type="evidence" value="ECO:0007669"/>
    <property type="project" value="UniProtKB-KW"/>
</dbReference>
<dbReference type="InterPro" id="IPR002711">
    <property type="entry name" value="HNH"/>
</dbReference>
<evidence type="ECO:0000259" key="2">
    <source>
        <dbReference type="SMART" id="SM00507"/>
    </source>
</evidence>
<keyword evidence="3" id="KW-0255">Endonuclease</keyword>
<dbReference type="InterPro" id="IPR052892">
    <property type="entry name" value="NA-targeting_endonuclease"/>
</dbReference>
<protein>
    <submittedName>
        <fullName evidence="3">HNH endonuclease</fullName>
    </submittedName>
</protein>
<dbReference type="OrthoDB" id="64523at2"/>
<feature type="compositionally biased region" description="Polar residues" evidence="1">
    <location>
        <begin position="115"/>
        <end position="130"/>
    </location>
</feature>
<organism evidence="3 4">
    <name type="scientific">Aureimonas fodinaquatilis</name>
    <dbReference type="NCBI Taxonomy" id="2565783"/>
    <lineage>
        <taxon>Bacteria</taxon>
        <taxon>Pseudomonadati</taxon>
        <taxon>Pseudomonadota</taxon>
        <taxon>Alphaproteobacteria</taxon>
        <taxon>Hyphomicrobiales</taxon>
        <taxon>Aurantimonadaceae</taxon>
        <taxon>Aureimonas</taxon>
    </lineage>
</organism>
<dbReference type="CDD" id="cd00085">
    <property type="entry name" value="HNHc"/>
    <property type="match status" value="1"/>
</dbReference>
<dbReference type="SMART" id="SM00507">
    <property type="entry name" value="HNHc"/>
    <property type="match status" value="1"/>
</dbReference>
<gene>
    <name evidence="3" type="ORF">FPY71_07160</name>
</gene>
<dbReference type="PANTHER" id="PTHR33877:SF1">
    <property type="entry name" value="TYPE IV METHYL-DIRECTED RESTRICTION ENZYME ECOKMCRA"/>
    <property type="match status" value="1"/>
</dbReference>
<dbReference type="AlphaFoldDB" id="A0A5B0DV19"/>
<dbReference type="PANTHER" id="PTHR33877">
    <property type="entry name" value="SLL1193 PROTEIN"/>
    <property type="match status" value="1"/>
</dbReference>
<feature type="region of interest" description="Disordered" evidence="1">
    <location>
        <begin position="110"/>
        <end position="130"/>
    </location>
</feature>
<dbReference type="InterPro" id="IPR003615">
    <property type="entry name" value="HNH_nuc"/>
</dbReference>
<evidence type="ECO:0000256" key="1">
    <source>
        <dbReference type="SAM" id="MobiDB-lite"/>
    </source>
</evidence>
<evidence type="ECO:0000313" key="4">
    <source>
        <dbReference type="Proteomes" id="UP000324738"/>
    </source>
</evidence>